<feature type="compositionally biased region" description="Basic and acidic residues" evidence="1">
    <location>
        <begin position="608"/>
        <end position="634"/>
    </location>
</feature>
<accession>A0A8J5TUA8</accession>
<dbReference type="AlphaFoldDB" id="A0A8J5TUA8"/>
<protein>
    <submittedName>
        <fullName evidence="2">Glyceraldehyde 3-phosphate phosphatase</fullName>
    </submittedName>
</protein>
<evidence type="ECO:0000313" key="2">
    <source>
        <dbReference type="EMBL" id="KAG7411213.1"/>
    </source>
</evidence>
<feature type="compositionally biased region" description="Basic and acidic residues" evidence="1">
    <location>
        <begin position="675"/>
        <end position="687"/>
    </location>
</feature>
<feature type="region of interest" description="Disordered" evidence="1">
    <location>
        <begin position="732"/>
        <end position="760"/>
    </location>
</feature>
<evidence type="ECO:0000256" key="1">
    <source>
        <dbReference type="SAM" id="MobiDB-lite"/>
    </source>
</evidence>
<feature type="region of interest" description="Disordered" evidence="1">
    <location>
        <begin position="1"/>
        <end position="20"/>
    </location>
</feature>
<dbReference type="Pfam" id="PF00702">
    <property type="entry name" value="Hydrolase"/>
    <property type="match status" value="1"/>
</dbReference>
<dbReference type="Proteomes" id="UP000694050">
    <property type="component" value="Unassembled WGS sequence"/>
</dbReference>
<feature type="compositionally biased region" description="Low complexity" evidence="1">
    <location>
        <begin position="648"/>
        <end position="659"/>
    </location>
</feature>
<feature type="compositionally biased region" description="Low complexity" evidence="1">
    <location>
        <begin position="321"/>
        <end position="336"/>
    </location>
</feature>
<feature type="compositionally biased region" description="Polar residues" evidence="1">
    <location>
        <begin position="533"/>
        <end position="567"/>
    </location>
</feature>
<feature type="compositionally biased region" description="Basic and acidic residues" evidence="1">
    <location>
        <begin position="338"/>
        <end position="352"/>
    </location>
</feature>
<feature type="compositionally biased region" description="Basic and acidic residues" evidence="1">
    <location>
        <begin position="703"/>
        <end position="714"/>
    </location>
</feature>
<feature type="compositionally biased region" description="Basic and acidic residues" evidence="1">
    <location>
        <begin position="375"/>
        <end position="390"/>
    </location>
</feature>
<feature type="compositionally biased region" description="Pro residues" evidence="1">
    <location>
        <begin position="489"/>
        <end position="503"/>
    </location>
</feature>
<reference evidence="2" key="1">
    <citation type="submission" date="2021-04" db="EMBL/GenBank/DDBJ databases">
        <title>First draft genome resource for Brassicaceae pathogens Fusarium oxysporum f. sp. raphani and Fusarium oxysporum f. sp. rapae.</title>
        <authorList>
            <person name="Asai S."/>
        </authorList>
    </citation>
    <scope>NUCLEOTIDE SEQUENCE</scope>
    <source>
        <strain evidence="2">Tf1208</strain>
    </source>
</reference>
<evidence type="ECO:0000313" key="3">
    <source>
        <dbReference type="Proteomes" id="UP000694050"/>
    </source>
</evidence>
<feature type="region of interest" description="Disordered" evidence="1">
    <location>
        <begin position="441"/>
        <end position="714"/>
    </location>
</feature>
<dbReference type="EMBL" id="JAELUQ010000007">
    <property type="protein sequence ID" value="KAG7411213.1"/>
    <property type="molecule type" value="Genomic_DNA"/>
</dbReference>
<gene>
    <name evidence="2" type="ORF">Forpe1208_v010661</name>
</gene>
<organism evidence="2 3">
    <name type="scientific">Fusarium oxysporum f. sp. rapae</name>
    <dbReference type="NCBI Taxonomy" id="485398"/>
    <lineage>
        <taxon>Eukaryota</taxon>
        <taxon>Fungi</taxon>
        <taxon>Dikarya</taxon>
        <taxon>Ascomycota</taxon>
        <taxon>Pezizomycotina</taxon>
        <taxon>Sordariomycetes</taxon>
        <taxon>Hypocreomycetidae</taxon>
        <taxon>Hypocreales</taxon>
        <taxon>Nectriaceae</taxon>
        <taxon>Fusarium</taxon>
        <taxon>Fusarium oxysporum species complex</taxon>
    </lineage>
</organism>
<proteinExistence type="predicted"/>
<comment type="caution">
    <text evidence="2">The sequence shown here is derived from an EMBL/GenBank/DDBJ whole genome shotgun (WGS) entry which is preliminary data.</text>
</comment>
<feature type="region of interest" description="Disordered" evidence="1">
    <location>
        <begin position="300"/>
        <end position="425"/>
    </location>
</feature>
<name>A0A8J5TUA8_FUSOX</name>
<sequence length="771" mass="86016">MSSQPSSSKEAMVLNPLSPPKPPENLALHLQGGKVIFFTLNTLFDRDHATERGLEKCRQLNQDLRNKPMEELKRGYHGAMVAAYRQLLRSQVHGSAPRGFHPSSIPQVSVDKVGMLFQQLDLNPPPASERQLIGREFAGEFSRNRFEVRGASRCLGELKQLKYAIVVVDDVVEWDVVKHLNFWHYIDALITSADPTVRKPDSRVFQKALDVCRVSPKNAVIIGSSVDDDIVGIMEVSAEPILYNPSQNYALVEVKGRRVLVIRTMAELVSEIRSRPENRGLVQYQQQQLHPVTALPVLPAHPPMVYAPQDQGYLDDRNGESSGPSQSQHPSSDQKPGYLDDGHVNQPRERSRPSPALSEPDSSDETPRSHGLPKVQDRDRSIKDFERDVRLAPPLNRVPSKRRRDESVIQGTSLPTNPQVPPRHDQGHLYYAAMGEYNGPARGSFHGASTQGRRPPSPKPATVFGSANDHHSPGIHSTSHPLMYRRWSPSPPRLLPRITPYPPTEGYGISSPHDAGYQDQQRSWHSGRDYEVSGSTYPTRDQYQAETASPYQTSHEPRSRTLSQQIGPSPGVFDGPWRDGSARRTASMSEGDVHRPWETRNTGPSSERTWERLDELRRPRPEERSMDPYRREVTDLTSVSRNAEPSDPARAFAAAGPFFPNRPFPLPSHGFSNRTHPDRRAPSRAESPEQLEAGPSNQQPSSSRHEETAARGGRRAEMLMSCIMCSEVRPTLHGSASQSQFPDDAAARPSGQHQRTTPGLRVFAQSALDLG</sequence>